<dbReference type="InterPro" id="IPR000524">
    <property type="entry name" value="Tscrpt_reg_HTH_GntR"/>
</dbReference>
<dbReference type="SUPFAM" id="SSF48008">
    <property type="entry name" value="GntR ligand-binding domain-like"/>
    <property type="match status" value="1"/>
</dbReference>
<evidence type="ECO:0000256" key="1">
    <source>
        <dbReference type="ARBA" id="ARBA00023015"/>
    </source>
</evidence>
<dbReference type="EMBL" id="WBJX01000003">
    <property type="protein sequence ID" value="KAB1637578.1"/>
    <property type="molecule type" value="Genomic_DNA"/>
</dbReference>
<dbReference type="SMART" id="SM00345">
    <property type="entry name" value="HTH_GNTR"/>
    <property type="match status" value="1"/>
</dbReference>
<dbReference type="PANTHER" id="PTHR43537:SF44">
    <property type="entry name" value="GNTR FAMILY REGULATORY PROTEIN"/>
    <property type="match status" value="1"/>
</dbReference>
<dbReference type="OrthoDB" id="4535513at2"/>
<evidence type="ECO:0000259" key="4">
    <source>
        <dbReference type="PROSITE" id="PS50949"/>
    </source>
</evidence>
<dbReference type="Gene3D" id="1.20.120.530">
    <property type="entry name" value="GntR ligand-binding domain-like"/>
    <property type="match status" value="1"/>
</dbReference>
<dbReference type="InterPro" id="IPR008920">
    <property type="entry name" value="TF_FadR/GntR_C"/>
</dbReference>
<proteinExistence type="predicted"/>
<evidence type="ECO:0000256" key="2">
    <source>
        <dbReference type="ARBA" id="ARBA00023125"/>
    </source>
</evidence>
<dbReference type="CDD" id="cd07377">
    <property type="entry name" value="WHTH_GntR"/>
    <property type="match status" value="1"/>
</dbReference>
<dbReference type="Gene3D" id="1.10.10.10">
    <property type="entry name" value="Winged helix-like DNA-binding domain superfamily/Winged helix DNA-binding domain"/>
    <property type="match status" value="1"/>
</dbReference>
<keyword evidence="6" id="KW-1185">Reference proteome</keyword>
<comment type="caution">
    <text evidence="5">The sequence shown here is derived from an EMBL/GenBank/DDBJ whole genome shotgun (WGS) entry which is preliminary data.</text>
</comment>
<evidence type="ECO:0000313" key="6">
    <source>
        <dbReference type="Proteomes" id="UP000490386"/>
    </source>
</evidence>
<accession>A0A7J5B0Y1</accession>
<protein>
    <submittedName>
        <fullName evidence="5">FadR family transcriptional regulator</fullName>
    </submittedName>
</protein>
<dbReference type="PRINTS" id="PR00035">
    <property type="entry name" value="HTHGNTR"/>
</dbReference>
<feature type="domain" description="HTH gntR-type" evidence="4">
    <location>
        <begin position="4"/>
        <end position="73"/>
    </location>
</feature>
<dbReference type="GO" id="GO:0003677">
    <property type="term" value="F:DNA binding"/>
    <property type="evidence" value="ECO:0007669"/>
    <property type="project" value="UniProtKB-KW"/>
</dbReference>
<dbReference type="PANTHER" id="PTHR43537">
    <property type="entry name" value="TRANSCRIPTIONAL REGULATOR, GNTR FAMILY"/>
    <property type="match status" value="1"/>
</dbReference>
<dbReference type="GO" id="GO:0003700">
    <property type="term" value="F:DNA-binding transcription factor activity"/>
    <property type="evidence" value="ECO:0007669"/>
    <property type="project" value="InterPro"/>
</dbReference>
<dbReference type="RefSeq" id="WP_151423781.1">
    <property type="nucleotide sequence ID" value="NZ_CANKVH010000006.1"/>
</dbReference>
<dbReference type="InterPro" id="IPR036390">
    <property type="entry name" value="WH_DNA-bd_sf"/>
</dbReference>
<reference evidence="5 6" key="1">
    <citation type="submission" date="2019-09" db="EMBL/GenBank/DDBJ databases">
        <title>Phylogeny of genus Pseudoclavibacter and closely related genus.</title>
        <authorList>
            <person name="Li Y."/>
        </authorList>
    </citation>
    <scope>NUCLEOTIDE SEQUENCE [LARGE SCALE GENOMIC DNA]</scope>
    <source>
        <strain evidence="5 6">THG-MD12</strain>
    </source>
</reference>
<dbReference type="InterPro" id="IPR036388">
    <property type="entry name" value="WH-like_DNA-bd_sf"/>
</dbReference>
<gene>
    <name evidence="5" type="ORF">F8O03_10170</name>
</gene>
<keyword evidence="3" id="KW-0804">Transcription</keyword>
<dbReference type="InterPro" id="IPR011711">
    <property type="entry name" value="GntR_C"/>
</dbReference>
<dbReference type="PROSITE" id="PS50949">
    <property type="entry name" value="HTH_GNTR"/>
    <property type="match status" value="1"/>
</dbReference>
<keyword evidence="2" id="KW-0238">DNA-binding</keyword>
<evidence type="ECO:0000313" key="5">
    <source>
        <dbReference type="EMBL" id="KAB1637578.1"/>
    </source>
</evidence>
<name>A0A7J5B0Y1_9MICO</name>
<dbReference type="Pfam" id="PF00392">
    <property type="entry name" value="GntR"/>
    <property type="match status" value="1"/>
</dbReference>
<sequence>MARASLVQSVSDRLLDDIISGELPQGAPLPREIDLAERLGVNRLTLREALKTLQAQGVVQPVPGTRGRVLPMEDWTGIEPLLRAATSTEGKAQASVQLVQLRRMIETGACELAAPLRTDDDLERLEACLEEMRAASADDDVHTFVTADIAFHDVVLRASGNPFLRVLLEPLGRFLYERRYETSAVPQVQVNAIREHAAILEALRSGEAAASRAAMESHMQQTADDLQQYVLRPRA</sequence>
<evidence type="ECO:0000256" key="3">
    <source>
        <dbReference type="ARBA" id="ARBA00023163"/>
    </source>
</evidence>
<dbReference type="Pfam" id="PF07729">
    <property type="entry name" value="FCD"/>
    <property type="match status" value="1"/>
</dbReference>
<dbReference type="SUPFAM" id="SSF46785">
    <property type="entry name" value="Winged helix' DNA-binding domain"/>
    <property type="match status" value="1"/>
</dbReference>
<dbReference type="SMART" id="SM00895">
    <property type="entry name" value="FCD"/>
    <property type="match status" value="1"/>
</dbReference>
<dbReference type="Proteomes" id="UP000490386">
    <property type="component" value="Unassembled WGS sequence"/>
</dbReference>
<dbReference type="AlphaFoldDB" id="A0A7J5B0Y1"/>
<organism evidence="5 6">
    <name type="scientific">Pseudoclavibacter terrae</name>
    <dbReference type="NCBI Taxonomy" id="1530195"/>
    <lineage>
        <taxon>Bacteria</taxon>
        <taxon>Bacillati</taxon>
        <taxon>Actinomycetota</taxon>
        <taxon>Actinomycetes</taxon>
        <taxon>Micrococcales</taxon>
        <taxon>Microbacteriaceae</taxon>
        <taxon>Pseudoclavibacter</taxon>
    </lineage>
</organism>
<keyword evidence="1" id="KW-0805">Transcription regulation</keyword>